<organism evidence="3 4">
    <name type="scientific">Moniliophthora roreri (strain MCA 2997)</name>
    <name type="common">Cocoa frosty pod rot fungus</name>
    <name type="synonym">Crinipellis roreri</name>
    <dbReference type="NCBI Taxonomy" id="1381753"/>
    <lineage>
        <taxon>Eukaryota</taxon>
        <taxon>Fungi</taxon>
        <taxon>Dikarya</taxon>
        <taxon>Basidiomycota</taxon>
        <taxon>Agaricomycotina</taxon>
        <taxon>Agaricomycetes</taxon>
        <taxon>Agaricomycetidae</taxon>
        <taxon>Agaricales</taxon>
        <taxon>Marasmiineae</taxon>
        <taxon>Marasmiaceae</taxon>
        <taxon>Moniliophthora</taxon>
    </lineage>
</organism>
<dbReference type="HOGENOM" id="CLU_041299_0_0_1"/>
<dbReference type="STRING" id="1381753.V2YZL1"/>
<evidence type="ECO:0000313" key="3">
    <source>
        <dbReference type="EMBL" id="ESK97129.1"/>
    </source>
</evidence>
<sequence length="357" mass="38644">MFSPRQPVWQHPHTSAQFHLFPHNPYPPLPPPQPIAHKVWIIDCKSCGTFLTNRGMKAVLLLHPNVALFSSDALPVNCSAYTTNPSVLKPAASCRPPPRTCECLTQTLCCHGCGSTVGYMIVIPCTRCTSSITATNRATNGHRFVFHSSEVSGIERRYVPDEPGVIPFDMTLVPMSPISGAPSEPVSSPYHHDLAYLARTRQVSASSSASSASSMPPLEYLPTPPVDVADLSPASSTTPSPITGSFPLSGHHSRSPSLAPSPSDDSLRQFMYRHASSTFVSPELSSTSPPPPPIMPSHTYSYGVPSEPLEWSSVRLKAGDILYWHHLTRHGEIPGVADDPRARTTTNSTPTNIPSNR</sequence>
<feature type="region of interest" description="Disordered" evidence="2">
    <location>
        <begin position="207"/>
        <end position="265"/>
    </location>
</feature>
<dbReference type="Pfam" id="PF14976">
    <property type="entry name" value="YPEH2ZP"/>
    <property type="match status" value="1"/>
</dbReference>
<protein>
    <submittedName>
        <fullName evidence="3">Uncharacterized protein</fullName>
    </submittedName>
</protein>
<dbReference type="PANTHER" id="PTHR31841:SF1">
    <property type="entry name" value="PROTEIN FAM72A-RELATED"/>
    <property type="match status" value="1"/>
</dbReference>
<accession>V2YZL1</accession>
<gene>
    <name evidence="3" type="ORF">Moror_6350</name>
</gene>
<evidence type="ECO:0000256" key="2">
    <source>
        <dbReference type="SAM" id="MobiDB-lite"/>
    </source>
</evidence>
<feature type="compositionally biased region" description="Low complexity" evidence="2">
    <location>
        <begin position="232"/>
        <end position="245"/>
    </location>
</feature>
<comment type="caution">
    <text evidence="3">The sequence shown here is derived from an EMBL/GenBank/DDBJ whole genome shotgun (WGS) entry which is preliminary data.</text>
</comment>
<name>V2YZL1_MONRO</name>
<dbReference type="Proteomes" id="UP000017559">
    <property type="component" value="Unassembled WGS sequence"/>
</dbReference>
<dbReference type="GO" id="GO:0005829">
    <property type="term" value="C:cytosol"/>
    <property type="evidence" value="ECO:0007669"/>
    <property type="project" value="UniProtKB-ARBA"/>
</dbReference>
<dbReference type="EMBL" id="AWSO01000035">
    <property type="protein sequence ID" value="ESK97129.1"/>
    <property type="molecule type" value="Genomic_DNA"/>
</dbReference>
<feature type="compositionally biased region" description="Low complexity" evidence="2">
    <location>
        <begin position="255"/>
        <end position="264"/>
    </location>
</feature>
<dbReference type="InterPro" id="IPR026768">
    <property type="entry name" value="YPEH2ZP"/>
</dbReference>
<proteinExistence type="inferred from homology"/>
<evidence type="ECO:0000313" key="4">
    <source>
        <dbReference type="Proteomes" id="UP000017559"/>
    </source>
</evidence>
<feature type="compositionally biased region" description="Low complexity" evidence="2">
    <location>
        <begin position="343"/>
        <end position="357"/>
    </location>
</feature>
<comment type="similarity">
    <text evidence="1">Belongs to the FAM72 family.</text>
</comment>
<dbReference type="OrthoDB" id="428577at2759"/>
<evidence type="ECO:0000256" key="1">
    <source>
        <dbReference type="ARBA" id="ARBA00006888"/>
    </source>
</evidence>
<dbReference type="KEGG" id="mrr:Moror_6350"/>
<dbReference type="AlphaFoldDB" id="V2YZL1"/>
<dbReference type="PANTHER" id="PTHR31841">
    <property type="entry name" value="PROTEIN FAM72A-RELATED"/>
    <property type="match status" value="1"/>
</dbReference>
<keyword evidence="4" id="KW-1185">Reference proteome</keyword>
<feature type="region of interest" description="Disordered" evidence="2">
    <location>
        <begin position="335"/>
        <end position="357"/>
    </location>
</feature>
<reference evidence="3 4" key="1">
    <citation type="journal article" date="2014" name="BMC Genomics">
        <title>Genome and secretome analysis of the hemibiotrophic fungal pathogen, Moniliophthora roreri, which causes frosty pod rot disease of cacao: mechanisms of the biotrophic and necrotrophic phases.</title>
        <authorList>
            <person name="Meinhardt L.W."/>
            <person name="Costa G.G.L."/>
            <person name="Thomazella D.P.T."/>
            <person name="Teixeira P.J.P.L."/>
            <person name="Carazzolle M.F."/>
            <person name="Schuster S.C."/>
            <person name="Carlson J.E."/>
            <person name="Guiltinan M.J."/>
            <person name="Mieczkowski P."/>
            <person name="Farmer A."/>
            <person name="Ramaraj T."/>
            <person name="Crozier J."/>
            <person name="Davis R.E."/>
            <person name="Shao J."/>
            <person name="Melnick R.L."/>
            <person name="Pereira G.A.G."/>
            <person name="Bailey B.A."/>
        </authorList>
    </citation>
    <scope>NUCLEOTIDE SEQUENCE [LARGE SCALE GENOMIC DNA]</scope>
    <source>
        <strain evidence="3 4">MCA 2997</strain>
    </source>
</reference>